<keyword evidence="4" id="KW-0934">Plastid</keyword>
<dbReference type="EMBL" id="KX525588">
    <property type="protein sequence ID" value="AOL58117.1"/>
    <property type="molecule type" value="Genomic_DNA"/>
</dbReference>
<dbReference type="HAMAP" id="MF_00374">
    <property type="entry name" value="Ribosomal_uL29"/>
    <property type="match status" value="1"/>
</dbReference>
<gene>
    <name evidence="4" type="primary">rpl29</name>
</gene>
<comment type="similarity">
    <text evidence="1">Belongs to the universal ribosomal protein uL29 family.</text>
</comment>
<dbReference type="RefSeq" id="YP_009295633.1">
    <property type="nucleotide sequence ID" value="NC_031167.1"/>
</dbReference>
<dbReference type="InterPro" id="IPR036049">
    <property type="entry name" value="Ribosomal_uL29_sf"/>
</dbReference>
<name>A0A342RZH1_9FLOR</name>
<organism evidence="4">
    <name type="scientific">Mastocarpus papillatus</name>
    <dbReference type="NCBI Taxonomy" id="31436"/>
    <lineage>
        <taxon>Eukaryota</taxon>
        <taxon>Rhodophyta</taxon>
        <taxon>Florideophyceae</taxon>
        <taxon>Rhodymeniophycidae</taxon>
        <taxon>Gigartinales</taxon>
        <taxon>Phyllophoraceae</taxon>
        <taxon>Mastocarpus</taxon>
    </lineage>
</organism>
<dbReference type="Gene3D" id="1.10.287.310">
    <property type="match status" value="1"/>
</dbReference>
<proteinExistence type="inferred from homology"/>
<dbReference type="Pfam" id="PF00831">
    <property type="entry name" value="Ribosomal_L29"/>
    <property type="match status" value="1"/>
</dbReference>
<keyword evidence="3" id="KW-0687">Ribonucleoprotein</keyword>
<dbReference type="GO" id="GO:0005840">
    <property type="term" value="C:ribosome"/>
    <property type="evidence" value="ECO:0007669"/>
    <property type="project" value="UniProtKB-KW"/>
</dbReference>
<evidence type="ECO:0000256" key="1">
    <source>
        <dbReference type="ARBA" id="ARBA00009254"/>
    </source>
</evidence>
<dbReference type="SUPFAM" id="SSF46561">
    <property type="entry name" value="Ribosomal protein L29 (L29p)"/>
    <property type="match status" value="1"/>
</dbReference>
<evidence type="ECO:0000313" key="4">
    <source>
        <dbReference type="EMBL" id="AOL58117.1"/>
    </source>
</evidence>
<accession>A0A342RZH1</accession>
<keyword evidence="2 4" id="KW-0689">Ribosomal protein</keyword>
<dbReference type="GO" id="GO:0003735">
    <property type="term" value="F:structural constituent of ribosome"/>
    <property type="evidence" value="ECO:0007669"/>
    <property type="project" value="InterPro"/>
</dbReference>
<sequence>MTFTKIKNIKHLTTQEIEEKIITLKKDILKLEIKKATRQTFKPHIFKHKKHELAQLLTLETQKL</sequence>
<geneLocation type="plastid" evidence="4"/>
<protein>
    <submittedName>
        <fullName evidence="4">Ribosomal protein L29</fullName>
    </submittedName>
</protein>
<dbReference type="GO" id="GO:1990904">
    <property type="term" value="C:ribonucleoprotein complex"/>
    <property type="evidence" value="ECO:0007669"/>
    <property type="project" value="UniProtKB-KW"/>
</dbReference>
<reference evidence="4" key="1">
    <citation type="journal article" date="2016" name="Mitochondrial DNA Part B Resour">
        <title>Organellar genome analysis of the heteromorphic red alga Mastocarpus papillatus (Phyllophoraceae, Rhodophyta).</title>
        <authorList>
            <person name="Hughey J.R."/>
            <person name="Mumford T.F."/>
            <person name="Navarrete-Fernandez T.M."/>
            <person name="Huber S.R."/>
            <person name="Freese J.M."/>
            <person name="Murray E.M.C."/>
            <person name="Sissini M.N."/>
            <person name="Gentilhomme A."/>
        </authorList>
    </citation>
    <scope>NUCLEOTIDE SEQUENCE</scope>
</reference>
<dbReference type="AlphaFoldDB" id="A0A342RZH1"/>
<dbReference type="GO" id="GO:0006412">
    <property type="term" value="P:translation"/>
    <property type="evidence" value="ECO:0007669"/>
    <property type="project" value="InterPro"/>
</dbReference>
<dbReference type="NCBIfam" id="TIGR00012">
    <property type="entry name" value="L29"/>
    <property type="match status" value="1"/>
</dbReference>
<dbReference type="InterPro" id="IPR001854">
    <property type="entry name" value="Ribosomal_uL29"/>
</dbReference>
<evidence type="ECO:0000256" key="3">
    <source>
        <dbReference type="ARBA" id="ARBA00023274"/>
    </source>
</evidence>
<dbReference type="GeneID" id="29072091"/>
<evidence type="ECO:0000256" key="2">
    <source>
        <dbReference type="ARBA" id="ARBA00022980"/>
    </source>
</evidence>